<evidence type="ECO:0000313" key="2">
    <source>
        <dbReference type="Proteomes" id="UP000324222"/>
    </source>
</evidence>
<evidence type="ECO:0000313" key="1">
    <source>
        <dbReference type="EMBL" id="MPC34493.1"/>
    </source>
</evidence>
<sequence length="89" mass="9138">MKCGGEADSTLQCLTLGLDAHRQADTRKAGGGLGVRGGGCRTLASMHHLASGTDTRLVPASGTCWCTAITKAARGAPLVTKHNMVTPYV</sequence>
<proteinExistence type="predicted"/>
<comment type="caution">
    <text evidence="1">The sequence shown here is derived from an EMBL/GenBank/DDBJ whole genome shotgun (WGS) entry which is preliminary data.</text>
</comment>
<gene>
    <name evidence="1" type="ORF">E2C01_027885</name>
</gene>
<accession>A0A5B7ENE5</accession>
<dbReference type="Proteomes" id="UP000324222">
    <property type="component" value="Unassembled WGS sequence"/>
</dbReference>
<dbReference type="EMBL" id="VSRR010003064">
    <property type="protein sequence ID" value="MPC34493.1"/>
    <property type="molecule type" value="Genomic_DNA"/>
</dbReference>
<dbReference type="AlphaFoldDB" id="A0A5B7ENE5"/>
<protein>
    <submittedName>
        <fullName evidence="1">Uncharacterized protein</fullName>
    </submittedName>
</protein>
<reference evidence="1 2" key="1">
    <citation type="submission" date="2019-05" db="EMBL/GenBank/DDBJ databases">
        <title>Another draft genome of Portunus trituberculatus and its Hox gene families provides insights of decapod evolution.</title>
        <authorList>
            <person name="Jeong J.-H."/>
            <person name="Song I."/>
            <person name="Kim S."/>
            <person name="Choi T."/>
            <person name="Kim D."/>
            <person name="Ryu S."/>
            <person name="Kim W."/>
        </authorList>
    </citation>
    <scope>NUCLEOTIDE SEQUENCE [LARGE SCALE GENOMIC DNA]</scope>
    <source>
        <tissue evidence="1">Muscle</tissue>
    </source>
</reference>
<organism evidence="1 2">
    <name type="scientific">Portunus trituberculatus</name>
    <name type="common">Swimming crab</name>
    <name type="synonym">Neptunus trituberculatus</name>
    <dbReference type="NCBI Taxonomy" id="210409"/>
    <lineage>
        <taxon>Eukaryota</taxon>
        <taxon>Metazoa</taxon>
        <taxon>Ecdysozoa</taxon>
        <taxon>Arthropoda</taxon>
        <taxon>Crustacea</taxon>
        <taxon>Multicrustacea</taxon>
        <taxon>Malacostraca</taxon>
        <taxon>Eumalacostraca</taxon>
        <taxon>Eucarida</taxon>
        <taxon>Decapoda</taxon>
        <taxon>Pleocyemata</taxon>
        <taxon>Brachyura</taxon>
        <taxon>Eubrachyura</taxon>
        <taxon>Portunoidea</taxon>
        <taxon>Portunidae</taxon>
        <taxon>Portuninae</taxon>
        <taxon>Portunus</taxon>
    </lineage>
</organism>
<name>A0A5B7ENE5_PORTR</name>
<keyword evidence="2" id="KW-1185">Reference proteome</keyword>